<dbReference type="Gene3D" id="3.30.70.330">
    <property type="match status" value="1"/>
</dbReference>
<feature type="compositionally biased region" description="Gly residues" evidence="6">
    <location>
        <begin position="67"/>
        <end position="78"/>
    </location>
</feature>
<keyword evidence="4" id="KW-0694">RNA-binding</keyword>
<evidence type="ECO:0000256" key="2">
    <source>
        <dbReference type="ARBA" id="ARBA00022771"/>
    </source>
</evidence>
<evidence type="ECO:0000313" key="10">
    <source>
        <dbReference type="Proteomes" id="UP000775213"/>
    </source>
</evidence>
<dbReference type="GO" id="GO:0003723">
    <property type="term" value="F:RNA binding"/>
    <property type="evidence" value="ECO:0007669"/>
    <property type="project" value="UniProtKB-UniRule"/>
</dbReference>
<dbReference type="PANTHER" id="PTHR12999">
    <property type="entry name" value="ZINC FINGER RAN-BINDING DOMAIN-CONTAINING PROTEIN 2 ZRANB2-RELATED"/>
    <property type="match status" value="1"/>
</dbReference>
<evidence type="ECO:0000259" key="7">
    <source>
        <dbReference type="PROSITE" id="PS50102"/>
    </source>
</evidence>
<feature type="domain" description="RanBP2-type" evidence="8">
    <location>
        <begin position="81"/>
        <end position="112"/>
    </location>
</feature>
<comment type="caution">
    <text evidence="9">The sequence shown here is derived from an EMBL/GenBank/DDBJ whole genome shotgun (WGS) entry which is preliminary data.</text>
</comment>
<keyword evidence="2 5" id="KW-0863">Zinc-finger</keyword>
<protein>
    <submittedName>
        <fullName evidence="9">Uncharacterized protein</fullName>
    </submittedName>
</protein>
<dbReference type="PANTHER" id="PTHR12999:SF7">
    <property type="entry name" value="TRANSCRIPTION INITIATION FACTOR TFIID SUBUNIT 15B"/>
    <property type="match status" value="1"/>
</dbReference>
<keyword evidence="1" id="KW-0479">Metal-binding</keyword>
<accession>A0AAV7HBI8</accession>
<evidence type="ECO:0000313" key="9">
    <source>
        <dbReference type="EMBL" id="KAH0465064.1"/>
    </source>
</evidence>
<evidence type="ECO:0000256" key="5">
    <source>
        <dbReference type="PROSITE-ProRule" id="PRU00322"/>
    </source>
</evidence>
<dbReference type="SUPFAM" id="SSF90209">
    <property type="entry name" value="Ran binding protein zinc finger-like"/>
    <property type="match status" value="1"/>
</dbReference>
<evidence type="ECO:0000256" key="4">
    <source>
        <dbReference type="PROSITE-ProRule" id="PRU00176"/>
    </source>
</evidence>
<gene>
    <name evidence="9" type="ORF">IEQ34_005167</name>
</gene>
<keyword evidence="3" id="KW-0862">Zinc</keyword>
<dbReference type="InterPro" id="IPR001876">
    <property type="entry name" value="Znf_RanBP2"/>
</dbReference>
<feature type="region of interest" description="Disordered" evidence="6">
    <location>
        <begin position="60"/>
        <end position="89"/>
    </location>
</feature>
<dbReference type="AlphaFoldDB" id="A0AAV7HBI8"/>
<organism evidence="9 10">
    <name type="scientific">Dendrobium chrysotoxum</name>
    <name type="common">Orchid</name>
    <dbReference type="NCBI Taxonomy" id="161865"/>
    <lineage>
        <taxon>Eukaryota</taxon>
        <taxon>Viridiplantae</taxon>
        <taxon>Streptophyta</taxon>
        <taxon>Embryophyta</taxon>
        <taxon>Tracheophyta</taxon>
        <taxon>Spermatophyta</taxon>
        <taxon>Magnoliopsida</taxon>
        <taxon>Liliopsida</taxon>
        <taxon>Asparagales</taxon>
        <taxon>Orchidaceae</taxon>
        <taxon>Epidendroideae</taxon>
        <taxon>Malaxideae</taxon>
        <taxon>Dendrobiinae</taxon>
        <taxon>Dendrobium</taxon>
    </lineage>
</organism>
<evidence type="ECO:0000259" key="8">
    <source>
        <dbReference type="PROSITE" id="PS50199"/>
    </source>
</evidence>
<dbReference type="SUPFAM" id="SSF54928">
    <property type="entry name" value="RNA-binding domain, RBD"/>
    <property type="match status" value="1"/>
</dbReference>
<dbReference type="Proteomes" id="UP000775213">
    <property type="component" value="Unassembled WGS sequence"/>
</dbReference>
<dbReference type="Gene3D" id="4.10.1060.10">
    <property type="entry name" value="Zinc finger, RanBP2-type"/>
    <property type="match status" value="1"/>
</dbReference>
<dbReference type="PROSITE" id="PS50102">
    <property type="entry name" value="RRM"/>
    <property type="match status" value="1"/>
</dbReference>
<reference evidence="9 10" key="1">
    <citation type="journal article" date="2021" name="Hortic Res">
        <title>Chromosome-scale assembly of the Dendrobium chrysotoxum genome enhances the understanding of orchid evolution.</title>
        <authorList>
            <person name="Zhang Y."/>
            <person name="Zhang G.Q."/>
            <person name="Zhang D."/>
            <person name="Liu X.D."/>
            <person name="Xu X.Y."/>
            <person name="Sun W.H."/>
            <person name="Yu X."/>
            <person name="Zhu X."/>
            <person name="Wang Z.W."/>
            <person name="Zhao X."/>
            <person name="Zhong W.Y."/>
            <person name="Chen H."/>
            <person name="Yin W.L."/>
            <person name="Huang T."/>
            <person name="Niu S.C."/>
            <person name="Liu Z.J."/>
        </authorList>
    </citation>
    <scope>NUCLEOTIDE SEQUENCE [LARGE SCALE GENOMIC DNA]</scope>
    <source>
        <strain evidence="9">Lindl</strain>
    </source>
</reference>
<dbReference type="PROSITE" id="PS50199">
    <property type="entry name" value="ZF_RANBP2_2"/>
    <property type="match status" value="1"/>
</dbReference>
<sequence length="472" mass="49206">MDACRVLRDPTAQAYLLLREAADAAKEAMTTVVAEEGGGGYGGGSRGVGGGPGVYYHGGDRLSRGANSGGQRGAGRGGGGREGDWSFPNPSCGNLNFSRRDECNKCGASCPGKGRGGGGHNGGGRGGGGGGVYNGDGSGSAYSRGGGGYGSGGGGHGGPVGYNRASYNSHGREDGIHRKLGREDNVGYVCRGQEETAYAEVHPPMPPYGEVGGRNPPTPSSYSGNGAYGHDPVPPSSAFGGLKALPPTYGASPPNSYGGDVPINRGASSNYDGWLAAPQVAGRDIGGLAQASHGGGAYGGAPVESPSKIKQCDETCGDSCDNSRICISDLPLGVTIEGSFWQDWTDYKINVKKMCYLLDFFWVGGWDETVPEYKLSERLSMVGRIKQKRGYKDQWPWNIKIYTDEAGNNKGDAFLSYEDPAAAHCAGGFYNNYMRGCPIKVTMAEKSAPKPAPAYGHGYLHFRTILTLFTSH</sequence>
<evidence type="ECO:0000256" key="6">
    <source>
        <dbReference type="SAM" id="MobiDB-lite"/>
    </source>
</evidence>
<evidence type="ECO:0000256" key="3">
    <source>
        <dbReference type="ARBA" id="ARBA00022833"/>
    </source>
</evidence>
<proteinExistence type="predicted"/>
<feature type="domain" description="RRM" evidence="7">
    <location>
        <begin position="359"/>
        <end position="446"/>
    </location>
</feature>
<dbReference type="EMBL" id="JAGFBR010000006">
    <property type="protein sequence ID" value="KAH0465064.1"/>
    <property type="molecule type" value="Genomic_DNA"/>
</dbReference>
<evidence type="ECO:0000256" key="1">
    <source>
        <dbReference type="ARBA" id="ARBA00022723"/>
    </source>
</evidence>
<dbReference type="InterPro" id="IPR036443">
    <property type="entry name" value="Znf_RanBP2_sf"/>
</dbReference>
<keyword evidence="10" id="KW-1185">Reference proteome</keyword>
<dbReference type="GO" id="GO:0008270">
    <property type="term" value="F:zinc ion binding"/>
    <property type="evidence" value="ECO:0007669"/>
    <property type="project" value="UniProtKB-KW"/>
</dbReference>
<dbReference type="InterPro" id="IPR035979">
    <property type="entry name" value="RBD_domain_sf"/>
</dbReference>
<dbReference type="InterPro" id="IPR000504">
    <property type="entry name" value="RRM_dom"/>
</dbReference>
<dbReference type="InterPro" id="IPR012677">
    <property type="entry name" value="Nucleotide-bd_a/b_plait_sf"/>
</dbReference>
<name>A0AAV7HBI8_DENCH</name>